<organism evidence="2 3">
    <name type="scientific">Pocillopora damicornis</name>
    <name type="common">Cauliflower coral</name>
    <name type="synonym">Millepora damicornis</name>
    <dbReference type="NCBI Taxonomy" id="46731"/>
    <lineage>
        <taxon>Eukaryota</taxon>
        <taxon>Metazoa</taxon>
        <taxon>Cnidaria</taxon>
        <taxon>Anthozoa</taxon>
        <taxon>Hexacorallia</taxon>
        <taxon>Scleractinia</taxon>
        <taxon>Astrocoeniina</taxon>
        <taxon>Pocilloporidae</taxon>
        <taxon>Pocillopora</taxon>
    </lineage>
</organism>
<comment type="caution">
    <text evidence="2">The sequence shown here is derived from an EMBL/GenBank/DDBJ whole genome shotgun (WGS) entry which is preliminary data.</text>
</comment>
<name>A0A3M6TH20_POCDA</name>
<proteinExistence type="predicted"/>
<evidence type="ECO:0000313" key="2">
    <source>
        <dbReference type="EMBL" id="RMX40660.1"/>
    </source>
</evidence>
<sequence length="204" mass="23391">VLLIIIVKLALVKYFGRNSTNTPQEDLEEFLVETKVIISLNVTEIVNCCFFLIIIVRSPSFVGFSTVLKDLCRLPNFWTLLLFFLIFFLTGVSTIIQIAHRVDRLVIVRMVLEILDFFSLMILVVFLNHTKLRHTISGRAYILLKGALILFCFRFFLMLVGLSKDRISPCLACVWRVKDARGKHAWKLLLEIGPTFNLAARDLG</sequence>
<protein>
    <submittedName>
        <fullName evidence="2">Uncharacterized protein</fullName>
    </submittedName>
</protein>
<feature type="non-terminal residue" evidence="2">
    <location>
        <position position="204"/>
    </location>
</feature>
<dbReference type="AlphaFoldDB" id="A0A3M6TH20"/>
<feature type="non-terminal residue" evidence="2">
    <location>
        <position position="1"/>
    </location>
</feature>
<dbReference type="Proteomes" id="UP000275408">
    <property type="component" value="Unassembled WGS sequence"/>
</dbReference>
<keyword evidence="1" id="KW-0472">Membrane</keyword>
<evidence type="ECO:0000313" key="3">
    <source>
        <dbReference type="Proteomes" id="UP000275408"/>
    </source>
</evidence>
<feature type="transmembrane region" description="Helical" evidence="1">
    <location>
        <begin position="77"/>
        <end position="100"/>
    </location>
</feature>
<gene>
    <name evidence="2" type="ORF">pdam_00023533</name>
</gene>
<keyword evidence="1" id="KW-1133">Transmembrane helix</keyword>
<accession>A0A3M6TH20</accession>
<reference evidence="2 3" key="1">
    <citation type="journal article" date="2018" name="Sci. Rep.">
        <title>Comparative analysis of the Pocillopora damicornis genome highlights role of immune system in coral evolution.</title>
        <authorList>
            <person name="Cunning R."/>
            <person name="Bay R.A."/>
            <person name="Gillette P."/>
            <person name="Baker A.C."/>
            <person name="Traylor-Knowles N."/>
        </authorList>
    </citation>
    <scope>NUCLEOTIDE SEQUENCE [LARGE SCALE GENOMIC DNA]</scope>
    <source>
        <strain evidence="2">RSMAS</strain>
        <tissue evidence="2">Whole animal</tissue>
    </source>
</reference>
<feature type="transmembrane region" description="Helical" evidence="1">
    <location>
        <begin position="140"/>
        <end position="162"/>
    </location>
</feature>
<keyword evidence="1" id="KW-0812">Transmembrane</keyword>
<keyword evidence="3" id="KW-1185">Reference proteome</keyword>
<evidence type="ECO:0000256" key="1">
    <source>
        <dbReference type="SAM" id="Phobius"/>
    </source>
</evidence>
<feature type="transmembrane region" description="Helical" evidence="1">
    <location>
        <begin position="106"/>
        <end position="128"/>
    </location>
</feature>
<feature type="transmembrane region" description="Helical" evidence="1">
    <location>
        <begin position="36"/>
        <end position="56"/>
    </location>
</feature>
<dbReference type="EMBL" id="RCHS01003598">
    <property type="protein sequence ID" value="RMX40660.1"/>
    <property type="molecule type" value="Genomic_DNA"/>
</dbReference>